<dbReference type="GO" id="GO:0016887">
    <property type="term" value="F:ATP hydrolysis activity"/>
    <property type="evidence" value="ECO:0007669"/>
    <property type="project" value="UniProtKB-UniRule"/>
</dbReference>
<keyword evidence="11" id="KW-0175">Coiled coil</keyword>
<dbReference type="GO" id="GO:0003677">
    <property type="term" value="F:DNA binding"/>
    <property type="evidence" value="ECO:0007669"/>
    <property type="project" value="UniProtKB-UniRule"/>
</dbReference>
<dbReference type="AlphaFoldDB" id="A0A380MVQ5"/>
<dbReference type="HAMAP" id="MF_00848">
    <property type="entry name" value="Uup"/>
    <property type="match status" value="1"/>
</dbReference>
<comment type="subcellular location">
    <subcellularLocation>
        <location evidence="11">Cytoplasm</location>
    </subcellularLocation>
    <text evidence="11">Associates with ribosomes.</text>
</comment>
<dbReference type="GO" id="GO:0005524">
    <property type="term" value="F:ATP binding"/>
    <property type="evidence" value="ECO:0007669"/>
    <property type="project" value="UniProtKB-UniRule"/>
</dbReference>
<dbReference type="SUPFAM" id="SSF52540">
    <property type="entry name" value="P-loop containing nucleoside triphosphate hydrolases"/>
    <property type="match status" value="2"/>
</dbReference>
<dbReference type="Gene3D" id="3.40.50.300">
    <property type="entry name" value="P-loop containing nucleotide triphosphate hydrolases"/>
    <property type="match status" value="2"/>
</dbReference>
<feature type="coiled-coil region" evidence="11">
    <location>
        <begin position="576"/>
        <end position="630"/>
    </location>
</feature>
<dbReference type="InterPro" id="IPR003439">
    <property type="entry name" value="ABC_transporter-like_ATP-bd"/>
</dbReference>
<keyword evidence="14" id="KW-1185">Reference proteome</keyword>
<keyword evidence="5 11" id="KW-0378">Hydrolase</keyword>
<dbReference type="CDD" id="cd03221">
    <property type="entry name" value="ABCF_EF-3"/>
    <property type="match status" value="2"/>
</dbReference>
<feature type="binding site" evidence="11">
    <location>
        <begin position="36"/>
        <end position="43"/>
    </location>
    <ligand>
        <name>ATP</name>
        <dbReference type="ChEBI" id="CHEBI:30616"/>
        <label>1</label>
    </ligand>
</feature>
<feature type="domain" description="ABC transporter" evidence="12">
    <location>
        <begin position="4"/>
        <end position="249"/>
    </location>
</feature>
<dbReference type="Pfam" id="PF12848">
    <property type="entry name" value="ABC_tran_Xtn"/>
    <property type="match status" value="1"/>
</dbReference>
<keyword evidence="8 11" id="KW-0234">DNA repair</keyword>
<keyword evidence="4 11" id="KW-0227">DNA damage</keyword>
<dbReference type="FunFam" id="3.40.50.300:FF:000309">
    <property type="entry name" value="ABC transporter ATP-binding protein"/>
    <property type="match status" value="1"/>
</dbReference>
<evidence type="ECO:0000256" key="1">
    <source>
        <dbReference type="ARBA" id="ARBA00022490"/>
    </source>
</evidence>
<accession>A0A380MVQ5</accession>
<dbReference type="EMBL" id="UHIC01000001">
    <property type="protein sequence ID" value="SUO96378.1"/>
    <property type="molecule type" value="Genomic_DNA"/>
</dbReference>
<evidence type="ECO:0000313" key="13">
    <source>
        <dbReference type="EMBL" id="SUO96378.1"/>
    </source>
</evidence>
<evidence type="ECO:0000256" key="5">
    <source>
        <dbReference type="ARBA" id="ARBA00022801"/>
    </source>
</evidence>
<evidence type="ECO:0000259" key="12">
    <source>
        <dbReference type="PROSITE" id="PS50893"/>
    </source>
</evidence>
<comment type="function">
    <text evidence="11">Probably plays a role in ribosome assembly or function. May be involved in resolution of branched DNA intermediates that result from template switching in postreplication gaps. Binds DNA and has ATPase activity.</text>
</comment>
<evidence type="ECO:0000256" key="7">
    <source>
        <dbReference type="ARBA" id="ARBA00023125"/>
    </source>
</evidence>
<proteinExistence type="inferred from homology"/>
<dbReference type="InterPro" id="IPR051309">
    <property type="entry name" value="ABCF_ATPase"/>
</dbReference>
<protein>
    <recommendedName>
        <fullName evidence="11">ATP-binding protein Uup</fullName>
        <ecNumber evidence="11">3.6.1.-</ecNumber>
    </recommendedName>
</protein>
<dbReference type="Gene3D" id="1.10.287.380">
    <property type="entry name" value="Valyl-tRNA synthetase, C-terminal domain"/>
    <property type="match status" value="1"/>
</dbReference>
<gene>
    <name evidence="11" type="primary">uup</name>
    <name evidence="13" type="ORF">NCTC13337_01834</name>
</gene>
<dbReference type="InterPro" id="IPR043686">
    <property type="entry name" value="Uup"/>
</dbReference>
<dbReference type="PANTHER" id="PTHR42855">
    <property type="entry name" value="ABC TRANSPORTER ATP-BINDING SUBUNIT"/>
    <property type="match status" value="1"/>
</dbReference>
<dbReference type="OrthoDB" id="9762051at2"/>
<dbReference type="InterPro" id="IPR032524">
    <property type="entry name" value="ABC_tran_C"/>
</dbReference>
<dbReference type="Pfam" id="PF00005">
    <property type="entry name" value="ABC_tran"/>
    <property type="match status" value="2"/>
</dbReference>
<keyword evidence="7 11" id="KW-0238">DNA-binding</keyword>
<evidence type="ECO:0000256" key="6">
    <source>
        <dbReference type="ARBA" id="ARBA00022840"/>
    </source>
</evidence>
<evidence type="ECO:0000256" key="11">
    <source>
        <dbReference type="HAMAP-Rule" id="MF_00848"/>
    </source>
</evidence>
<evidence type="ECO:0000256" key="2">
    <source>
        <dbReference type="ARBA" id="ARBA00022737"/>
    </source>
</evidence>
<dbReference type="Pfam" id="PF16326">
    <property type="entry name" value="ABC_tran_CTD"/>
    <property type="match status" value="1"/>
</dbReference>
<sequence length="639" mass="71798">MPLLTAKSLSLAFGWKPLLDNVSFSIEKGEKIALLGRNGEGKSTLLNVIRGAQQPDDGEIQFSEGVRVAYLPQDPPAADARTVREVIREGLANVFQALERYQQLSHDFNAEHAEEISALEAEINAANGWTVEQQIDSALAQFDLNGDAKMSELSGGWRRRVWLARVIVRSPEVLLLDEPTNHLDIGAIAWLEQFLNRFSGAVIFVTHDRLFMKNVANRIWELDRGRLLDVASDYSRFLKTREEMLHAEAEANTRFDKKLAEEEVWIRQGIKARRTRNEGRVRALKAMREERAKRIAQQGKATIRIDAGERSGKQVIVAENVSFAHPNAPKLITNFTDIVERGEKIGLIGANGVGKTTLLNVLLGKITPQTGEVRLGTNLEVAYFDQLRAQLDPNETLRESLGQGKDYVEINGNRKHIAAYLQDFLFPPERWNTPVSALSGGERARLMLARLLARPANVLVLDEPTNDLDIETLELLEEVLDEYPGTVLIVSHDRAFLDEVVTRSWVFNQVKEIIEQVPGGFADWLAQGGAIEQLEATTEQQSFINEKASEKDTALSSAAPEKANKPKLSYKYQRELEALPEEIDAAEMRLQTLHDEIAQADFHQRPHTQQADVYAQIEQVQAELDTLMERWLILEAGEV</sequence>
<keyword evidence="1 11" id="KW-0963">Cytoplasm</keyword>
<dbReference type="InterPro" id="IPR027417">
    <property type="entry name" value="P-loop_NTPase"/>
</dbReference>
<feature type="binding site" evidence="11">
    <location>
        <begin position="349"/>
        <end position="356"/>
    </location>
    <ligand>
        <name>ATP</name>
        <dbReference type="ChEBI" id="CHEBI:30616"/>
        <label>2</label>
    </ligand>
</feature>
<dbReference type="InterPro" id="IPR037118">
    <property type="entry name" value="Val-tRNA_synth_C_sf"/>
</dbReference>
<evidence type="ECO:0000256" key="10">
    <source>
        <dbReference type="ARBA" id="ARBA00061478"/>
    </source>
</evidence>
<dbReference type="InterPro" id="IPR032781">
    <property type="entry name" value="ABC_tran_Xtn"/>
</dbReference>
<evidence type="ECO:0000256" key="3">
    <source>
        <dbReference type="ARBA" id="ARBA00022741"/>
    </source>
</evidence>
<dbReference type="FunFam" id="3.40.50.300:FF:000011">
    <property type="entry name" value="Putative ABC transporter ATP-binding component"/>
    <property type="match status" value="1"/>
</dbReference>
<evidence type="ECO:0000256" key="4">
    <source>
        <dbReference type="ARBA" id="ARBA00022763"/>
    </source>
</evidence>
<evidence type="ECO:0000313" key="14">
    <source>
        <dbReference type="Proteomes" id="UP000254601"/>
    </source>
</evidence>
<keyword evidence="6 11" id="KW-0067">ATP-binding</keyword>
<comment type="catalytic activity">
    <reaction evidence="9 11">
        <text>ATP + H2O = ADP + phosphate + H(+)</text>
        <dbReference type="Rhea" id="RHEA:13065"/>
        <dbReference type="ChEBI" id="CHEBI:15377"/>
        <dbReference type="ChEBI" id="CHEBI:15378"/>
        <dbReference type="ChEBI" id="CHEBI:30616"/>
        <dbReference type="ChEBI" id="CHEBI:43474"/>
        <dbReference type="ChEBI" id="CHEBI:456216"/>
    </reaction>
</comment>
<dbReference type="GO" id="GO:0005737">
    <property type="term" value="C:cytoplasm"/>
    <property type="evidence" value="ECO:0007669"/>
    <property type="project" value="UniProtKB-SubCell"/>
</dbReference>
<evidence type="ECO:0000256" key="8">
    <source>
        <dbReference type="ARBA" id="ARBA00023204"/>
    </source>
</evidence>
<reference evidence="13 14" key="1">
    <citation type="submission" date="2018-06" db="EMBL/GenBank/DDBJ databases">
        <authorList>
            <consortium name="Pathogen Informatics"/>
            <person name="Doyle S."/>
        </authorList>
    </citation>
    <scope>NUCLEOTIDE SEQUENCE [LARGE SCALE GENOMIC DNA]</scope>
    <source>
        <strain evidence="13 14">NCTC13337</strain>
    </source>
</reference>
<dbReference type="Proteomes" id="UP000254601">
    <property type="component" value="Unassembled WGS sequence"/>
</dbReference>
<dbReference type="PROSITE" id="PS50893">
    <property type="entry name" value="ABC_TRANSPORTER_2"/>
    <property type="match status" value="2"/>
</dbReference>
<evidence type="ECO:0000256" key="9">
    <source>
        <dbReference type="ARBA" id="ARBA00049360"/>
    </source>
</evidence>
<dbReference type="InterPro" id="IPR003593">
    <property type="entry name" value="AAA+_ATPase"/>
</dbReference>
<dbReference type="PANTHER" id="PTHR42855:SF1">
    <property type="entry name" value="ABC TRANSPORTER DOMAIN-CONTAINING PROTEIN"/>
    <property type="match status" value="1"/>
</dbReference>
<dbReference type="SMART" id="SM00382">
    <property type="entry name" value="AAA"/>
    <property type="match status" value="2"/>
</dbReference>
<dbReference type="GO" id="GO:0043022">
    <property type="term" value="F:ribosome binding"/>
    <property type="evidence" value="ECO:0007669"/>
    <property type="project" value="UniProtKB-UniRule"/>
</dbReference>
<dbReference type="EC" id="3.6.1.-" evidence="11"/>
<keyword evidence="3 11" id="KW-0547">Nucleotide-binding</keyword>
<feature type="domain" description="ABC transporter" evidence="12">
    <location>
        <begin position="316"/>
        <end position="534"/>
    </location>
</feature>
<keyword evidence="2 11" id="KW-0677">Repeat</keyword>
<dbReference type="InterPro" id="IPR017871">
    <property type="entry name" value="ABC_transporter-like_CS"/>
</dbReference>
<dbReference type="RefSeq" id="WP_072576262.1">
    <property type="nucleotide sequence ID" value="NZ_LWHB01000061.1"/>
</dbReference>
<comment type="similarity">
    <text evidence="10 11">Belongs to the ABC transporter superfamily. ABCF family. Uup subfamily.</text>
</comment>
<organism evidence="13 14">
    <name type="scientific">Suttonella ornithocola</name>
    <dbReference type="NCBI Taxonomy" id="279832"/>
    <lineage>
        <taxon>Bacteria</taxon>
        <taxon>Pseudomonadati</taxon>
        <taxon>Pseudomonadota</taxon>
        <taxon>Gammaproteobacteria</taxon>
        <taxon>Cardiobacteriales</taxon>
        <taxon>Cardiobacteriaceae</taxon>
        <taxon>Suttonella</taxon>
    </lineage>
</organism>
<dbReference type="PROSITE" id="PS00211">
    <property type="entry name" value="ABC_TRANSPORTER_1"/>
    <property type="match status" value="2"/>
</dbReference>
<name>A0A380MVQ5_9GAMM</name>
<dbReference type="GO" id="GO:0006281">
    <property type="term" value="P:DNA repair"/>
    <property type="evidence" value="ECO:0007669"/>
    <property type="project" value="UniProtKB-KW"/>
</dbReference>